<evidence type="ECO:0000256" key="1">
    <source>
        <dbReference type="SAM" id="MobiDB-lite"/>
    </source>
</evidence>
<feature type="domain" description="CAP-Gly" evidence="2">
    <location>
        <begin position="228"/>
        <end position="270"/>
    </location>
</feature>
<dbReference type="AlphaFoldDB" id="A0AAD8CRR3"/>
<dbReference type="GO" id="GO:0005813">
    <property type="term" value="C:centrosome"/>
    <property type="evidence" value="ECO:0007669"/>
    <property type="project" value="InterPro"/>
</dbReference>
<dbReference type="InterPro" id="IPR000938">
    <property type="entry name" value="CAP-Gly_domain"/>
</dbReference>
<feature type="compositionally biased region" description="Basic and acidic residues" evidence="1">
    <location>
        <begin position="299"/>
        <end position="310"/>
    </location>
</feature>
<feature type="compositionally biased region" description="Basic and acidic residues" evidence="1">
    <location>
        <begin position="318"/>
        <end position="341"/>
    </location>
</feature>
<dbReference type="InterPro" id="IPR036859">
    <property type="entry name" value="CAP-Gly_dom_sf"/>
</dbReference>
<dbReference type="PANTHER" id="PTHR13958">
    <property type="entry name" value="CENTROSOME-ASSOCIATED PROTEIN 350"/>
    <property type="match status" value="1"/>
</dbReference>
<dbReference type="PROSITE" id="PS50245">
    <property type="entry name" value="CAP_GLY_2"/>
    <property type="match status" value="1"/>
</dbReference>
<dbReference type="PANTHER" id="PTHR13958:SF3">
    <property type="entry name" value="CAP-GLY DOMAIN-CONTAINING PROTEIN-RELATED"/>
    <property type="match status" value="1"/>
</dbReference>
<dbReference type="InterPro" id="IPR028750">
    <property type="entry name" value="CEP350/CC187"/>
</dbReference>
<feature type="region of interest" description="Disordered" evidence="1">
    <location>
        <begin position="32"/>
        <end position="61"/>
    </location>
</feature>
<dbReference type="SMART" id="SM01052">
    <property type="entry name" value="CAP_GLY"/>
    <property type="match status" value="1"/>
</dbReference>
<evidence type="ECO:0000259" key="2">
    <source>
        <dbReference type="PROSITE" id="PS50245"/>
    </source>
</evidence>
<feature type="region of interest" description="Disordered" evidence="1">
    <location>
        <begin position="163"/>
        <end position="203"/>
    </location>
</feature>
<name>A0AAD8CRR3_ACIOX</name>
<comment type="caution">
    <text evidence="3">The sequence shown here is derived from an EMBL/GenBank/DDBJ whole genome shotgun (WGS) entry which is preliminary data.</text>
</comment>
<feature type="non-terminal residue" evidence="3">
    <location>
        <position position="440"/>
    </location>
</feature>
<organism evidence="3 4">
    <name type="scientific">Acipenser oxyrinchus oxyrinchus</name>
    <dbReference type="NCBI Taxonomy" id="40147"/>
    <lineage>
        <taxon>Eukaryota</taxon>
        <taxon>Metazoa</taxon>
        <taxon>Chordata</taxon>
        <taxon>Craniata</taxon>
        <taxon>Vertebrata</taxon>
        <taxon>Euteleostomi</taxon>
        <taxon>Actinopterygii</taxon>
        <taxon>Chondrostei</taxon>
        <taxon>Acipenseriformes</taxon>
        <taxon>Acipenseridae</taxon>
        <taxon>Acipenser</taxon>
    </lineage>
</organism>
<feature type="region of interest" description="Disordered" evidence="1">
    <location>
        <begin position="280"/>
        <end position="351"/>
    </location>
</feature>
<dbReference type="GO" id="GO:0034453">
    <property type="term" value="P:microtubule anchoring"/>
    <property type="evidence" value="ECO:0007669"/>
    <property type="project" value="InterPro"/>
</dbReference>
<feature type="region of interest" description="Disordered" evidence="1">
    <location>
        <begin position="90"/>
        <end position="115"/>
    </location>
</feature>
<dbReference type="GO" id="GO:0008017">
    <property type="term" value="F:microtubule binding"/>
    <property type="evidence" value="ECO:0007669"/>
    <property type="project" value="InterPro"/>
</dbReference>
<dbReference type="EMBL" id="JAGXEW010000030">
    <property type="protein sequence ID" value="KAK1155645.1"/>
    <property type="molecule type" value="Genomic_DNA"/>
</dbReference>
<feature type="compositionally biased region" description="Basic and acidic residues" evidence="1">
    <location>
        <begin position="280"/>
        <end position="291"/>
    </location>
</feature>
<sequence length="440" mass="47850">MRDGASINSRRPLSDENLSEILSPLDEVLSYGSAELPPPIAREAGSEACDDLPLPPPPPAGEVITWTSEDASFQSEGFPPVPEELGEFWKERPQYPVDDDPSIKSEDLPSLSEDLAPPVEECYTEELNSSPQEKFLDPMDKSMVAVNHKCEKQTLEVVANGSQFQPSQEDVQHQKQSSQHFKKGNPFVTLTNADESDSDSLSDPLSSFHIGDRVLVCHTKPGVLKFKGLTSFATGHWAGVALDSPSGHHNGTYRGIRYFECPKNCGVLVRAEDISHLLGGHETDSDFKASEDPFSDGDSPEKFRSLRDNIGDSGLAEGRGEGGEKRSGERGGKEPSGEKGGKQSLAPKVCETGSYSPTLEEINNNIQNTAVFIEEEWNLAQSIPSSTASEFSTGETDLQLIINEAARAVELFANPESKQNEVDISLELDSSITTNTNKNL</sequence>
<dbReference type="Pfam" id="PF01302">
    <property type="entry name" value="CAP_GLY"/>
    <property type="match status" value="1"/>
</dbReference>
<dbReference type="Gene3D" id="2.30.30.190">
    <property type="entry name" value="CAP Gly-rich-like domain"/>
    <property type="match status" value="1"/>
</dbReference>
<accession>A0AAD8CRR3</accession>
<protein>
    <recommendedName>
        <fullName evidence="2">CAP-Gly domain-containing protein</fullName>
    </recommendedName>
</protein>
<dbReference type="SUPFAM" id="SSF74924">
    <property type="entry name" value="Cap-Gly domain"/>
    <property type="match status" value="1"/>
</dbReference>
<keyword evidence="4" id="KW-1185">Reference proteome</keyword>
<dbReference type="Proteomes" id="UP001230051">
    <property type="component" value="Unassembled WGS sequence"/>
</dbReference>
<gene>
    <name evidence="3" type="ORF">AOXY_G27018</name>
</gene>
<proteinExistence type="predicted"/>
<evidence type="ECO:0000313" key="3">
    <source>
        <dbReference type="EMBL" id="KAK1155645.1"/>
    </source>
</evidence>
<evidence type="ECO:0000313" key="4">
    <source>
        <dbReference type="Proteomes" id="UP001230051"/>
    </source>
</evidence>
<reference evidence="3" key="1">
    <citation type="submission" date="2022-02" db="EMBL/GenBank/DDBJ databases">
        <title>Atlantic sturgeon de novo genome assembly.</title>
        <authorList>
            <person name="Stock M."/>
            <person name="Klopp C."/>
            <person name="Guiguen Y."/>
            <person name="Cabau C."/>
            <person name="Parinello H."/>
            <person name="Santidrian Yebra-Pimentel E."/>
            <person name="Kuhl H."/>
            <person name="Dirks R.P."/>
            <person name="Guessner J."/>
            <person name="Wuertz S."/>
            <person name="Du K."/>
            <person name="Schartl M."/>
        </authorList>
    </citation>
    <scope>NUCLEOTIDE SEQUENCE</scope>
    <source>
        <strain evidence="3">STURGEONOMICS-FGT-2020</strain>
        <tissue evidence="3">Whole blood</tissue>
    </source>
</reference>